<comment type="caution">
    <text evidence="1">The sequence shown here is derived from an EMBL/GenBank/DDBJ whole genome shotgun (WGS) entry which is preliminary data.</text>
</comment>
<evidence type="ECO:0000313" key="2">
    <source>
        <dbReference type="Proteomes" id="UP001597549"/>
    </source>
</evidence>
<evidence type="ECO:0000313" key="1">
    <source>
        <dbReference type="EMBL" id="MFD2909341.1"/>
    </source>
</evidence>
<name>A0ABW5ZA29_9FLAO</name>
<gene>
    <name evidence="1" type="ORF">ACFSX9_11445</name>
</gene>
<organism evidence="1 2">
    <name type="scientific">Flavobacterium ardleyense</name>
    <dbReference type="NCBI Taxonomy" id="2038737"/>
    <lineage>
        <taxon>Bacteria</taxon>
        <taxon>Pseudomonadati</taxon>
        <taxon>Bacteroidota</taxon>
        <taxon>Flavobacteriia</taxon>
        <taxon>Flavobacteriales</taxon>
        <taxon>Flavobacteriaceae</taxon>
        <taxon>Flavobacterium</taxon>
    </lineage>
</organism>
<evidence type="ECO:0008006" key="3">
    <source>
        <dbReference type="Google" id="ProtNLM"/>
    </source>
</evidence>
<accession>A0ABW5ZA29</accession>
<keyword evidence="2" id="KW-1185">Reference proteome</keyword>
<reference evidence="2" key="1">
    <citation type="journal article" date="2019" name="Int. J. Syst. Evol. Microbiol.">
        <title>The Global Catalogue of Microorganisms (GCM) 10K type strain sequencing project: providing services to taxonomists for standard genome sequencing and annotation.</title>
        <authorList>
            <consortium name="The Broad Institute Genomics Platform"/>
            <consortium name="The Broad Institute Genome Sequencing Center for Infectious Disease"/>
            <person name="Wu L."/>
            <person name="Ma J."/>
        </authorList>
    </citation>
    <scope>NUCLEOTIDE SEQUENCE [LARGE SCALE GENOMIC DNA]</scope>
    <source>
        <strain evidence="2">KCTC 52644</strain>
    </source>
</reference>
<dbReference type="EMBL" id="JBHUOL010000018">
    <property type="protein sequence ID" value="MFD2909341.1"/>
    <property type="molecule type" value="Genomic_DNA"/>
</dbReference>
<sequence>MKKSIVLLVLFSTMAWSQTEKKEQIEFTPEASFAFSSQFYSGDNYLSKGHNDGIGGSLKFNFITYKNFKLGFQFEKTTQKVIDKEIGGNISKTNSNSLGGVISYQLYTNNKIAFEPQFKIAGIQLRQKDGSKFYGSQNGTQIGISSDVIYKLNKTLSIFTNVGYNYSFLKVDTTPAYEDYFNNSQSINISVGLIIK</sequence>
<dbReference type="Proteomes" id="UP001597549">
    <property type="component" value="Unassembled WGS sequence"/>
</dbReference>
<protein>
    <recommendedName>
        <fullName evidence="3">Outer membrane protein beta-barrel domain-containing protein</fullName>
    </recommendedName>
</protein>
<proteinExistence type="predicted"/>
<dbReference type="RefSeq" id="WP_379807761.1">
    <property type="nucleotide sequence ID" value="NZ_JBHUOL010000018.1"/>
</dbReference>